<dbReference type="AlphaFoldDB" id="A0A2T4MWN6"/>
<comment type="caution">
    <text evidence="2">The sequence shown here is derived from an EMBL/GenBank/DDBJ whole genome shotgun (WGS) entry which is preliminary data.</text>
</comment>
<organism evidence="2 3">
    <name type="scientific">Aeromonas veronii</name>
    <dbReference type="NCBI Taxonomy" id="654"/>
    <lineage>
        <taxon>Bacteria</taxon>
        <taxon>Pseudomonadati</taxon>
        <taxon>Pseudomonadota</taxon>
        <taxon>Gammaproteobacteria</taxon>
        <taxon>Aeromonadales</taxon>
        <taxon>Aeromonadaceae</taxon>
        <taxon>Aeromonas</taxon>
    </lineage>
</organism>
<accession>A0A2T4MWN6</accession>
<sequence length="255" mass="28843">MFYHEKFDDFTVYFHANPAESKKHFELSADINPFNYRAGGVRLSLKIIPRRDNSEPVKKSSALDVFWGVEFCTQPKDKHQTDMQQAYRVLEGIGKAIEKKTRALLPHIGSSAAVIKAIEDKDYVSVCTLMELRGLRTANLDGKPHDEFLKKIVSHPSFRPLLIAFNAWDRASTITDPELQMCCAFAGYLIRSNFQRGVRITTRSTLDQDFGNLFELAGISPSDLERAPIKMPSSAKNTIATKRSSSDDNDLPWKK</sequence>
<gene>
    <name evidence="2" type="ORF">DAA48_21280</name>
</gene>
<dbReference type="EMBL" id="PZKL01000045">
    <property type="protein sequence ID" value="PTH78974.1"/>
    <property type="molecule type" value="Genomic_DNA"/>
</dbReference>
<evidence type="ECO:0000313" key="2">
    <source>
        <dbReference type="EMBL" id="PTH78974.1"/>
    </source>
</evidence>
<feature type="region of interest" description="Disordered" evidence="1">
    <location>
        <begin position="225"/>
        <end position="255"/>
    </location>
</feature>
<dbReference type="RefSeq" id="WP_107684599.1">
    <property type="nucleotide sequence ID" value="NZ_PZKL01000045.1"/>
</dbReference>
<evidence type="ECO:0000256" key="1">
    <source>
        <dbReference type="SAM" id="MobiDB-lite"/>
    </source>
</evidence>
<evidence type="ECO:0000313" key="3">
    <source>
        <dbReference type="Proteomes" id="UP000241986"/>
    </source>
</evidence>
<feature type="compositionally biased region" description="Polar residues" evidence="1">
    <location>
        <begin position="234"/>
        <end position="243"/>
    </location>
</feature>
<protein>
    <submittedName>
        <fullName evidence="2">Uncharacterized protein</fullName>
    </submittedName>
</protein>
<dbReference type="Proteomes" id="UP000241986">
    <property type="component" value="Unassembled WGS sequence"/>
</dbReference>
<reference evidence="2 3" key="1">
    <citation type="submission" date="2018-03" db="EMBL/GenBank/DDBJ databases">
        <title>Aeromonas veronii whole genome sequencing and analysis.</title>
        <authorList>
            <person name="Xie H."/>
            <person name="Liu T."/>
            <person name="Wang K."/>
        </authorList>
    </citation>
    <scope>NUCLEOTIDE SEQUENCE [LARGE SCALE GENOMIC DNA]</scope>
    <source>
        <strain evidence="2 3">XH.VA.1</strain>
    </source>
</reference>
<proteinExistence type="predicted"/>
<name>A0A2T4MWN6_AERVE</name>